<accession>A0A9W5R1V9</accession>
<dbReference type="RefSeq" id="WP_016123624.1">
    <property type="nucleotide sequence ID" value="NZ_KB976840.1"/>
</dbReference>
<dbReference type="Proteomes" id="UP000014028">
    <property type="component" value="Unassembled WGS sequence"/>
</dbReference>
<gene>
    <name evidence="1" type="ORF">IKC_05976</name>
</gene>
<dbReference type="Pfam" id="PF13384">
    <property type="entry name" value="HTH_23"/>
    <property type="match status" value="1"/>
</dbReference>
<dbReference type="AlphaFoldDB" id="A0A9W5R1V9"/>
<name>A0A9W5R1V9_BACCE</name>
<dbReference type="Pfam" id="PF05119">
    <property type="entry name" value="Terminase_4"/>
    <property type="match status" value="1"/>
</dbReference>
<dbReference type="EMBL" id="AHFK01000088">
    <property type="protein sequence ID" value="EOQ04474.1"/>
    <property type="molecule type" value="Genomic_DNA"/>
</dbReference>
<evidence type="ECO:0000313" key="1">
    <source>
        <dbReference type="EMBL" id="EOQ04474.1"/>
    </source>
</evidence>
<organism evidence="1 2">
    <name type="scientific">Bacillus cereus VD184</name>
    <dbReference type="NCBI Taxonomy" id="1053242"/>
    <lineage>
        <taxon>Bacteria</taxon>
        <taxon>Bacillati</taxon>
        <taxon>Bacillota</taxon>
        <taxon>Bacilli</taxon>
        <taxon>Bacillales</taxon>
        <taxon>Bacillaceae</taxon>
        <taxon>Bacillus</taxon>
        <taxon>Bacillus cereus group</taxon>
    </lineage>
</organism>
<evidence type="ECO:0000313" key="2">
    <source>
        <dbReference type="Proteomes" id="UP000014028"/>
    </source>
</evidence>
<proteinExistence type="predicted"/>
<sequence>MEIKKKNYELAFEDYKNGMSYADIAIKYGVAETTVRDTWRKRYWKEALKEHTNLRDKIRDDLLGQMRSNGVIHGHFLDLVEDYMALWDIKNNLIADIKERGVSVLGANGFLKKNDSINELNKTGVHMMKILNELGLKTVSEDDDDDESDV</sequence>
<protein>
    <recommendedName>
        <fullName evidence="3">Phage terminase small subunit</fullName>
    </recommendedName>
</protein>
<dbReference type="InterPro" id="IPR006448">
    <property type="entry name" value="Phage_term_ssu_P27"/>
</dbReference>
<evidence type="ECO:0008006" key="3">
    <source>
        <dbReference type="Google" id="ProtNLM"/>
    </source>
</evidence>
<comment type="caution">
    <text evidence="1">The sequence shown here is derived from an EMBL/GenBank/DDBJ whole genome shotgun (WGS) entry which is preliminary data.</text>
</comment>
<reference evidence="1 2" key="1">
    <citation type="submission" date="2012-12" db="EMBL/GenBank/DDBJ databases">
        <title>The Genome Sequence of Bacillus cereus VD184.</title>
        <authorList>
            <consortium name="The Broad Institute Genome Sequencing Platform"/>
            <consortium name="The Broad Institute Genome Sequencing Center for Infectious Disease"/>
            <person name="Feldgarden M."/>
            <person name="Van der Auwera G.A."/>
            <person name="Mahillon J."/>
            <person name="Duprez V."/>
            <person name="Timmery S."/>
            <person name="Mattelet C."/>
            <person name="Dierick K."/>
            <person name="Sun M."/>
            <person name="Yu Z."/>
            <person name="Zhu L."/>
            <person name="Hu X."/>
            <person name="Shank E.B."/>
            <person name="Swiecicka I."/>
            <person name="Hansen B.M."/>
            <person name="Andrup L."/>
            <person name="Walker B."/>
            <person name="Young S.K."/>
            <person name="Zeng Q."/>
            <person name="Gargeya S."/>
            <person name="Fitzgerald M."/>
            <person name="Haas B."/>
            <person name="Abouelleil A."/>
            <person name="Alvarado L."/>
            <person name="Arachchi H.M."/>
            <person name="Berlin A.M."/>
            <person name="Chapman S.B."/>
            <person name="Dewar J."/>
            <person name="Goldberg J."/>
            <person name="Griggs A."/>
            <person name="Gujja S."/>
            <person name="Hansen M."/>
            <person name="Howarth C."/>
            <person name="Imamovic A."/>
            <person name="Larimer J."/>
            <person name="McCowan C."/>
            <person name="Murphy C."/>
            <person name="Neiman D."/>
            <person name="Pearson M."/>
            <person name="Priest M."/>
            <person name="Roberts A."/>
            <person name="Saif S."/>
            <person name="Shea T."/>
            <person name="Sisk P."/>
            <person name="Sykes S."/>
            <person name="Wortman J."/>
            <person name="Nusbaum C."/>
            <person name="Birren B."/>
        </authorList>
    </citation>
    <scope>NUCLEOTIDE SEQUENCE [LARGE SCALE GENOMIC DNA]</scope>
    <source>
        <strain evidence="1 2">VD184</strain>
    </source>
</reference>